<evidence type="ECO:0000313" key="2">
    <source>
        <dbReference type="Proteomes" id="UP000275078"/>
    </source>
</evidence>
<keyword evidence="2" id="KW-1185">Reference proteome</keyword>
<evidence type="ECO:0000313" key="1">
    <source>
        <dbReference type="EMBL" id="RPA85403.1"/>
    </source>
</evidence>
<sequence>MYSAAVWKSSLIHIHYTSHSYGAGLSNSSTQRTPNNHIRTARHNHGPAFSPGNKLILPPHFHSKLQANLQDHRPQTLATPQSPRPTQPHAQRILLAAPNLHRLTTLMCMAYTPFINELRHRLLSSSQTPKAGFVGLTVLEIIEDRVITPSIQDVTKVVRYKYNRTYRPLPLSTDETQRLRKAIFAIMTMTEHLYSMPMDDDRKIVPNSTGEFVLRDKWCHAPKWTPVIDVTKLLETWTVEQHMHVVAAFDLIMFLGINTYEYRSQLISILWDRLLNYKKIKGERIKDVAVSTARVVTWSIWDVEQESLAEFIQGLLRRCGWEGGLDMRRYGLVEVQPSFDEPTAFDRKGPVLVPDLWMYDDPLDWGTHEDALLRP</sequence>
<protein>
    <submittedName>
        <fullName evidence="1">Uncharacterized protein</fullName>
    </submittedName>
</protein>
<dbReference type="Proteomes" id="UP000275078">
    <property type="component" value="Unassembled WGS sequence"/>
</dbReference>
<organism evidence="1 2">
    <name type="scientific">Ascobolus immersus RN42</name>
    <dbReference type="NCBI Taxonomy" id="1160509"/>
    <lineage>
        <taxon>Eukaryota</taxon>
        <taxon>Fungi</taxon>
        <taxon>Dikarya</taxon>
        <taxon>Ascomycota</taxon>
        <taxon>Pezizomycotina</taxon>
        <taxon>Pezizomycetes</taxon>
        <taxon>Pezizales</taxon>
        <taxon>Ascobolaceae</taxon>
        <taxon>Ascobolus</taxon>
    </lineage>
</organism>
<proteinExistence type="predicted"/>
<accession>A0A3N4IGX9</accession>
<gene>
    <name evidence="1" type="ORF">BJ508DRAFT_373766</name>
</gene>
<dbReference type="AlphaFoldDB" id="A0A3N4IGX9"/>
<name>A0A3N4IGX9_ASCIM</name>
<reference evidence="1 2" key="1">
    <citation type="journal article" date="2018" name="Nat. Ecol. Evol.">
        <title>Pezizomycetes genomes reveal the molecular basis of ectomycorrhizal truffle lifestyle.</title>
        <authorList>
            <person name="Murat C."/>
            <person name="Payen T."/>
            <person name="Noel B."/>
            <person name="Kuo A."/>
            <person name="Morin E."/>
            <person name="Chen J."/>
            <person name="Kohler A."/>
            <person name="Krizsan K."/>
            <person name="Balestrini R."/>
            <person name="Da Silva C."/>
            <person name="Montanini B."/>
            <person name="Hainaut M."/>
            <person name="Levati E."/>
            <person name="Barry K.W."/>
            <person name="Belfiori B."/>
            <person name="Cichocki N."/>
            <person name="Clum A."/>
            <person name="Dockter R.B."/>
            <person name="Fauchery L."/>
            <person name="Guy J."/>
            <person name="Iotti M."/>
            <person name="Le Tacon F."/>
            <person name="Lindquist E.A."/>
            <person name="Lipzen A."/>
            <person name="Malagnac F."/>
            <person name="Mello A."/>
            <person name="Molinier V."/>
            <person name="Miyauchi S."/>
            <person name="Poulain J."/>
            <person name="Riccioni C."/>
            <person name="Rubini A."/>
            <person name="Sitrit Y."/>
            <person name="Splivallo R."/>
            <person name="Traeger S."/>
            <person name="Wang M."/>
            <person name="Zifcakova L."/>
            <person name="Wipf D."/>
            <person name="Zambonelli A."/>
            <person name="Paolocci F."/>
            <person name="Nowrousian M."/>
            <person name="Ottonello S."/>
            <person name="Baldrian P."/>
            <person name="Spatafora J.W."/>
            <person name="Henrissat B."/>
            <person name="Nagy L.G."/>
            <person name="Aury J.M."/>
            <person name="Wincker P."/>
            <person name="Grigoriev I.V."/>
            <person name="Bonfante P."/>
            <person name="Martin F.M."/>
        </authorList>
    </citation>
    <scope>NUCLEOTIDE SEQUENCE [LARGE SCALE GENOMIC DNA]</scope>
    <source>
        <strain evidence="1 2">RN42</strain>
    </source>
</reference>
<dbReference type="EMBL" id="ML119654">
    <property type="protein sequence ID" value="RPA85403.1"/>
    <property type="molecule type" value="Genomic_DNA"/>
</dbReference>